<dbReference type="RefSeq" id="WP_083030871.1">
    <property type="nucleotide sequence ID" value="NZ_AP022618.1"/>
</dbReference>
<organism evidence="3 4">
    <name type="scientific">Mycolicibacterium insubricum</name>
    <dbReference type="NCBI Taxonomy" id="444597"/>
    <lineage>
        <taxon>Bacteria</taxon>
        <taxon>Bacillati</taxon>
        <taxon>Actinomycetota</taxon>
        <taxon>Actinomycetes</taxon>
        <taxon>Mycobacteriales</taxon>
        <taxon>Mycobacteriaceae</taxon>
        <taxon>Mycolicibacterium</taxon>
    </lineage>
</organism>
<dbReference type="AlphaFoldDB" id="A0A1X0DF89"/>
<sequence>MPPSNPFDFSDFGQSSAAPPSGGFGAPMAPPAGPQSSGFNPQSSGFNPPPTATRPGGGGFDPFGAGGDVIAPGGSPFGGSEGTPMIGDLTVAGPPTKLMFGALGVAILGVILGLVAIPLDNSVVLALLGWLLAGPAAIGMLAWFSAADTKRRMNSVYSAPAWLSNGYWAVLAVSAVGIALGAWQIALWAGRL</sequence>
<accession>A0A1X0DF89</accession>
<feature type="compositionally biased region" description="Gly residues" evidence="1">
    <location>
        <begin position="55"/>
        <end position="65"/>
    </location>
</feature>
<feature type="transmembrane region" description="Helical" evidence="2">
    <location>
        <begin position="98"/>
        <end position="117"/>
    </location>
</feature>
<feature type="region of interest" description="Disordered" evidence="1">
    <location>
        <begin position="1"/>
        <end position="65"/>
    </location>
</feature>
<keyword evidence="2" id="KW-0812">Transmembrane</keyword>
<dbReference type="OrthoDB" id="4382218at2"/>
<keyword evidence="4" id="KW-1185">Reference proteome</keyword>
<dbReference type="Proteomes" id="UP000192801">
    <property type="component" value="Unassembled WGS sequence"/>
</dbReference>
<dbReference type="EMBL" id="MVHS01000021">
    <property type="protein sequence ID" value="ORA70490.1"/>
    <property type="molecule type" value="Genomic_DNA"/>
</dbReference>
<feature type="compositionally biased region" description="Low complexity" evidence="1">
    <location>
        <begin position="12"/>
        <end position="21"/>
    </location>
</feature>
<feature type="transmembrane region" description="Helical" evidence="2">
    <location>
        <begin position="124"/>
        <end position="146"/>
    </location>
</feature>
<keyword evidence="2" id="KW-0472">Membrane</keyword>
<gene>
    <name evidence="3" type="ORF">BST26_10705</name>
</gene>
<evidence type="ECO:0000313" key="3">
    <source>
        <dbReference type="EMBL" id="ORA70490.1"/>
    </source>
</evidence>
<feature type="transmembrane region" description="Helical" evidence="2">
    <location>
        <begin position="166"/>
        <end position="189"/>
    </location>
</feature>
<proteinExistence type="predicted"/>
<protein>
    <submittedName>
        <fullName evidence="3">Uncharacterized protein</fullName>
    </submittedName>
</protein>
<evidence type="ECO:0000256" key="1">
    <source>
        <dbReference type="SAM" id="MobiDB-lite"/>
    </source>
</evidence>
<evidence type="ECO:0000256" key="2">
    <source>
        <dbReference type="SAM" id="Phobius"/>
    </source>
</evidence>
<dbReference type="STRING" id="444597.BST26_10705"/>
<reference evidence="3 4" key="1">
    <citation type="submission" date="2016-12" db="EMBL/GenBank/DDBJ databases">
        <title>The new phylogeny of genus Mycobacterium.</title>
        <authorList>
            <person name="Tortoli E."/>
            <person name="Trovato A."/>
            <person name="Cirillo D.M."/>
        </authorList>
    </citation>
    <scope>NUCLEOTIDE SEQUENCE [LARGE SCALE GENOMIC DNA]</scope>
    <source>
        <strain evidence="3 4">DSM 45130</strain>
    </source>
</reference>
<keyword evidence="2" id="KW-1133">Transmembrane helix</keyword>
<evidence type="ECO:0000313" key="4">
    <source>
        <dbReference type="Proteomes" id="UP000192801"/>
    </source>
</evidence>
<comment type="caution">
    <text evidence="3">The sequence shown here is derived from an EMBL/GenBank/DDBJ whole genome shotgun (WGS) entry which is preliminary data.</text>
</comment>
<name>A0A1X0DF89_9MYCO</name>